<keyword evidence="2" id="KW-1185">Reference proteome</keyword>
<proteinExistence type="predicted"/>
<evidence type="ECO:0000313" key="1">
    <source>
        <dbReference type="EMBL" id="GGE41077.1"/>
    </source>
</evidence>
<dbReference type="EMBL" id="BMGM01000009">
    <property type="protein sequence ID" value="GGE41077.1"/>
    <property type="molecule type" value="Genomic_DNA"/>
</dbReference>
<dbReference type="Proteomes" id="UP000599179">
    <property type="component" value="Unassembled WGS sequence"/>
</dbReference>
<sequence>MTESDVTIKQIRLEIDVPSKEEFGIVSKEFPIVLKDLLLVQIENCINTVFKEEDFFEIDAITLNLGDIDLLKPRDFVYNFTKKFIRELERYKQNKNLPKRTKFYLISYFLYNGRLPWWCDSKTKFNKFLEQDSYRDVSRKELISLLSQKNNLKRFLNILSPANKTTFFKFCLDYKYDLFSYNTSLLLDFLKEKLTYFNLKNIDIIEKKLLHKTLFYKDTSKDFDALVLDEVIFEFGFKWHDFESFLSKNSISLKPYDPSKISTDQLLISELDYSEKSKTFAYLLDQYIFSKQVLSGLKYFELKLLFNRYLESDKKTIQSVIRKKSLLEVFSGSYKLIKLIEKNNYLYFLELFFNLKESQLLLDFYVFLYHLKSGKFKSQNNSFSYFFDALLDLKKVSSASASQFFTHLIKLISNKYKINDLELISRFYFFHINKQAKFKYDFDIESFFYNQLDLEGFIFSSSTKFKTNSIHATLQHLSAFKKSEFASLKKLINYLNASIFKTKWKSDKVNEYVFGFVTKSNKESDNFFELLNNYSELNKTSLEELLLSTLKALYFEPTLSYSKQLYFEDLLYQVVSSHNYKTFFLKEESFIQELLKQDDIKDNLDLHAINDNLQSSKAHNIVFKGYNEKNSPTIFNKKSAYIINTFQPILNKTNTKFNDSSFFSKYLYLEFKINYKVRNDFNYAVIIDTISKSSGFESDNLTLRLISNIVKKSSYSEFDQELIQRLTELIFSPLKSFKNNISTFNSAYELVDSVNDKKLKQKLITTYLLNSQTAMVSLNSDNFNKLISTISNHKNNKFYEILMNVLSYFTYHKRVEILFDLKFKALHLIKANKNLKDSDFRLALLKEVKSIDEKVYQKITQNVESNSKLDKSDLQIKSLSHLLENPIKAKENQNQGITNSITEDDFDYFLILKLELFNKHHYPFLQLQKFDTLLDITKNNKSLLEFLKIHSQDHEILYEFSQLSISEALNDKLETLLKANNVDLLSLEQNILLVQNKTFFCTLHPKDFHLTLRVLIFKKLSTNHKILNTELVLDFLQMLAQNRNLNFKVLQRIYLKGISDVDVDVPVKKALQIFLENNNFQNVDRKVKDDVYYKNLFINLLENETLPVWSKSKSTDTEDAFDFIDSKIALKDYKFIRTIFENNHIKNKLLDQFIKAELTKKNELLTILEAEKAKSFSLTSILQDIDKLNLSTDNFFEAIIKKKLWKEPSALVVYERFLGYLDADNIKELLDLEFKHKLRLNPISLLYNKKRTLDKTDKLELIKYFLRTGELPKSYQSNLSNQLQVLKSFIKSDQSILRYLIPEFNQTENISKAVVKLSSKSVLFKSVLSLLKDKNTDMHVLLKPPLEKFKDVAYSDDFYVLNLVLKRLINRPSNNLTTSINFFKEIQQYSKELSAVIFENGTRLLDDGKISMKSVVAQALDLYHKKEDRISEDEESYQLNDLRYFIEFHSLDTSNPKHQTKFLRSFVLKNKKDLKLRNQIYIWAKQKIKLQLFLKIFNTKDLHKLLYFIHPELNKYLIEFDKLLDQSKLKKTPHYLNVKKDEDYIYELFSIWAKNSLIMYSPNLIIHEIFKKIASAEIINNNHETNSYFEVTDIFVQQKPRLTNIQNNMLSYFLKEEIILESKNRSEKENKNDDLIEQNNINTDSAYISNAGLVILWPFLSTLFDKIGLIDGRKFKDDTCKQKAILISQYVINKNEKISESDLLLNKLLCGAEVNFFVDVTIEFTENEKNIANSLLVAVTKNWKELNNTSPQSLQDTFLKREGKLNKSGENNFELTVQTKPYDLLLKTIPWNIKMIQTAFMDNRLIVNWEI</sequence>
<reference evidence="2" key="1">
    <citation type="journal article" date="2019" name="Int. J. Syst. Evol. Microbiol.">
        <title>The Global Catalogue of Microorganisms (GCM) 10K type strain sequencing project: providing services to taxonomists for standard genome sequencing and annotation.</title>
        <authorList>
            <consortium name="The Broad Institute Genomics Platform"/>
            <consortium name="The Broad Institute Genome Sequencing Center for Infectious Disease"/>
            <person name="Wu L."/>
            <person name="Ma J."/>
        </authorList>
    </citation>
    <scope>NUCLEOTIDE SEQUENCE [LARGE SCALE GENOMIC DNA]</scope>
    <source>
        <strain evidence="2">CGMCC 1.12931</strain>
    </source>
</reference>
<dbReference type="RefSeq" id="WP_188459121.1">
    <property type="nucleotide sequence ID" value="NZ_BMGM01000009.1"/>
</dbReference>
<accession>A0ABQ1SKB5</accession>
<organism evidence="1 2">
    <name type="scientific">Psychroflexus planctonicus</name>
    <dbReference type="NCBI Taxonomy" id="1526575"/>
    <lineage>
        <taxon>Bacteria</taxon>
        <taxon>Pseudomonadati</taxon>
        <taxon>Bacteroidota</taxon>
        <taxon>Flavobacteriia</taxon>
        <taxon>Flavobacteriales</taxon>
        <taxon>Flavobacteriaceae</taxon>
        <taxon>Psychroflexus</taxon>
    </lineage>
</organism>
<name>A0ABQ1SKB5_9FLAO</name>
<evidence type="ECO:0000313" key="2">
    <source>
        <dbReference type="Proteomes" id="UP000599179"/>
    </source>
</evidence>
<dbReference type="Pfam" id="PF19268">
    <property type="entry name" value="CIS_TMP"/>
    <property type="match status" value="2"/>
</dbReference>
<dbReference type="InterPro" id="IPR045538">
    <property type="entry name" value="CIS_TMP"/>
</dbReference>
<protein>
    <submittedName>
        <fullName evidence="1">Uncharacterized protein</fullName>
    </submittedName>
</protein>
<gene>
    <name evidence="1" type="ORF">GCM10010832_21420</name>
</gene>
<comment type="caution">
    <text evidence="1">The sequence shown here is derived from an EMBL/GenBank/DDBJ whole genome shotgun (WGS) entry which is preliminary data.</text>
</comment>